<dbReference type="GO" id="GO:0005524">
    <property type="term" value="F:ATP binding"/>
    <property type="evidence" value="ECO:0007669"/>
    <property type="project" value="UniProtKB-KW"/>
</dbReference>
<evidence type="ECO:0000313" key="5">
    <source>
        <dbReference type="Proteomes" id="UP000312102"/>
    </source>
</evidence>
<dbReference type="SUPFAM" id="SSF56801">
    <property type="entry name" value="Acetyl-CoA synthetase-like"/>
    <property type="match status" value="1"/>
</dbReference>
<evidence type="ECO:0000259" key="3">
    <source>
        <dbReference type="Pfam" id="PF00501"/>
    </source>
</evidence>
<dbReference type="PANTHER" id="PTHR43272">
    <property type="entry name" value="LONG-CHAIN-FATTY-ACID--COA LIGASE"/>
    <property type="match status" value="1"/>
</dbReference>
<dbReference type="KEGG" id="mrk:FIT61_06500"/>
<evidence type="ECO:0000256" key="1">
    <source>
        <dbReference type="ARBA" id="ARBA00022741"/>
    </source>
</evidence>
<dbReference type="Pfam" id="PF00501">
    <property type="entry name" value="AMP-binding"/>
    <property type="match status" value="1"/>
</dbReference>
<evidence type="ECO:0000256" key="2">
    <source>
        <dbReference type="ARBA" id="ARBA00022840"/>
    </source>
</evidence>
<reference evidence="4 5" key="1">
    <citation type="journal article" date="2019" name="ISME J.">
        <title>Evolution in action: habitat transition from sediment to the pelagial leads to genome streamlining in Methylophilaceae.</title>
        <authorList>
            <person name="Salcher M."/>
            <person name="Schaefle D."/>
            <person name="Kaspar M."/>
            <person name="Neuenschwander S.M."/>
            <person name="Ghai R."/>
        </authorList>
    </citation>
    <scope>NUCLEOTIDE SEQUENCE [LARGE SCALE GENOMIC DNA]</scope>
    <source>
        <strain evidence="4 5">MMS-RI-1</strain>
    </source>
</reference>
<accession>A0AAE6KPP0</accession>
<dbReference type="InterPro" id="IPR020845">
    <property type="entry name" value="AMP-binding_CS"/>
</dbReference>
<evidence type="ECO:0000313" key="4">
    <source>
        <dbReference type="EMBL" id="QDD14069.1"/>
    </source>
</evidence>
<name>A0AAE6KPP0_9PROT</name>
<dbReference type="PROSITE" id="PS00455">
    <property type="entry name" value="AMP_BINDING"/>
    <property type="match status" value="1"/>
</dbReference>
<protein>
    <submittedName>
        <fullName evidence="4">Long-chain fatty acid--CoA ligase</fullName>
    </submittedName>
</protein>
<dbReference type="InterPro" id="IPR042099">
    <property type="entry name" value="ANL_N_sf"/>
</dbReference>
<dbReference type="GO" id="GO:0016020">
    <property type="term" value="C:membrane"/>
    <property type="evidence" value="ECO:0007669"/>
    <property type="project" value="TreeGrafter"/>
</dbReference>
<dbReference type="InterPro" id="IPR000873">
    <property type="entry name" value="AMP-dep_synth/lig_dom"/>
</dbReference>
<dbReference type="PANTHER" id="PTHR43272:SF33">
    <property type="entry name" value="AMP-BINDING DOMAIN-CONTAINING PROTEIN-RELATED"/>
    <property type="match status" value="1"/>
</dbReference>
<gene>
    <name evidence="4" type="ORF">FIT61_06500</name>
</gene>
<sequence>MLTVALDIKQAKIHGVLSLDALVNDFSIALKNRKYPHAPVGVIADNSADWIALDLATQHLGIPLIPIPHFFSNEQKKHLIDSAHIFTLFAEQENIFELYGFDENSGQCHSLFLSHLENYESKDVNKDIQKITFTSGTTSKPKGVCLSSEQQWSVAKSLEHALANLKIKKHLCLLPLSVLLENVAGVYTSFLSHTEVFVFPLKDIGFRDPFNFDAAQCLSKIDTYKIESIILLPQMLHSILNIIEPNDPRIQSLKFVALGGAKTPRLLIQKAKDLGLPIYEGYGLSECSSVVSLNLPNAYKVGSVGKPLSNRKIKIAEDHEIEISMTNKVNYLGEVSDDDSWFKTGDIGHIDEEGFLFIDGRKKNLIITSYGRNISPEWPESLLMEQGLYKQVMVIGDAQPYLLALILPSFDISQASIESSIRSVNKALPSYASILNYIVLDQPFSFSNGQLTENGRLKRDVIQSYYQKEINTLYESSKDLTLL</sequence>
<keyword evidence="4" id="KW-0436">Ligase</keyword>
<feature type="domain" description="AMP-dependent synthetase/ligase" evidence="3">
    <location>
        <begin position="19"/>
        <end position="322"/>
    </location>
</feature>
<keyword evidence="2" id="KW-0067">ATP-binding</keyword>
<dbReference type="Proteomes" id="UP000312102">
    <property type="component" value="Chromosome"/>
</dbReference>
<keyword evidence="1" id="KW-0547">Nucleotide-binding</keyword>
<organism evidence="4 5">
    <name type="scientific">Candidatus Methylopumilus rimovensis</name>
    <dbReference type="NCBI Taxonomy" id="2588535"/>
    <lineage>
        <taxon>Bacteria</taxon>
        <taxon>Pseudomonadati</taxon>
        <taxon>Pseudomonadota</taxon>
        <taxon>Betaproteobacteria</taxon>
        <taxon>Nitrosomonadales</taxon>
        <taxon>Methylophilaceae</taxon>
        <taxon>Candidatus Methylopumilus</taxon>
    </lineage>
</organism>
<dbReference type="GO" id="GO:0004467">
    <property type="term" value="F:long-chain fatty acid-CoA ligase activity"/>
    <property type="evidence" value="ECO:0007669"/>
    <property type="project" value="TreeGrafter"/>
</dbReference>
<dbReference type="AlphaFoldDB" id="A0AAE6KPP0"/>
<dbReference type="Pfam" id="PF23562">
    <property type="entry name" value="AMP-binding_C_3"/>
    <property type="match status" value="1"/>
</dbReference>
<keyword evidence="5" id="KW-1185">Reference proteome</keyword>
<proteinExistence type="predicted"/>
<dbReference type="EMBL" id="CP040986">
    <property type="protein sequence ID" value="QDD14069.1"/>
    <property type="molecule type" value="Genomic_DNA"/>
</dbReference>
<dbReference type="Gene3D" id="3.40.50.12780">
    <property type="entry name" value="N-terminal domain of ligase-like"/>
    <property type="match status" value="1"/>
</dbReference>